<dbReference type="FunFam" id="3.40.50.300:FF:000224">
    <property type="entry name" value="Energy-coupling factor transporter ATP-binding protein EcfA"/>
    <property type="match status" value="1"/>
</dbReference>
<keyword evidence="7" id="KW-1278">Translocase</keyword>
<dbReference type="PANTHER" id="PTHR43553">
    <property type="entry name" value="HEAVY METAL TRANSPORTER"/>
    <property type="match status" value="1"/>
</dbReference>
<gene>
    <name evidence="10" type="ORF">EDD73_103151</name>
</gene>
<dbReference type="Proteomes" id="UP000294813">
    <property type="component" value="Unassembled WGS sequence"/>
</dbReference>
<dbReference type="PROSITE" id="PS50893">
    <property type="entry name" value="ABC_TRANSPORTER_2"/>
    <property type="match status" value="1"/>
</dbReference>
<dbReference type="InterPro" id="IPR015856">
    <property type="entry name" value="ABC_transpr_CbiO/EcfA_su"/>
</dbReference>
<comment type="caution">
    <text evidence="10">The sequence shown here is derived from an EMBL/GenBank/DDBJ whole genome shotgun (WGS) entry which is preliminary data.</text>
</comment>
<keyword evidence="8" id="KW-0472">Membrane</keyword>
<evidence type="ECO:0000256" key="8">
    <source>
        <dbReference type="ARBA" id="ARBA00023136"/>
    </source>
</evidence>
<accession>A0A4R2S036</accession>
<evidence type="ECO:0000256" key="1">
    <source>
        <dbReference type="ARBA" id="ARBA00004202"/>
    </source>
</evidence>
<dbReference type="InterPro" id="IPR050095">
    <property type="entry name" value="ECF_ABC_transporter_ATP-bd"/>
</dbReference>
<dbReference type="OrthoDB" id="501320at2"/>
<dbReference type="GO" id="GO:0042626">
    <property type="term" value="F:ATPase-coupled transmembrane transporter activity"/>
    <property type="evidence" value="ECO:0007669"/>
    <property type="project" value="TreeGrafter"/>
</dbReference>
<dbReference type="InterPro" id="IPR027417">
    <property type="entry name" value="P-loop_NTPase"/>
</dbReference>
<sequence>MDVFPAGHPLLQAQQLKHTFRTGRCALQSVNVTIHAGEMVAIIGRNGAGKTTLTKHFNGLLKPTAGTVLVGGQDTRRVSVAQLARTVSYVFQNPDHQIFHGRLFDEVAFGPRNLGLSGKELDQRVASALDAVNLAAYVDRDPAELSRGQRKRATIASVLAMKTPVLILDEPTSGQDYQESRQIMAILQQLHQQGHTILLITHDMELVQEQAQRVLVLGDGQLLLDGSPDELFRQASLLQIAGLRRPPIIDLQHRLEELGLTASVPTAESLAAALASRIQQGPSVHVDPTPGRNAACP</sequence>
<dbReference type="PANTHER" id="PTHR43553:SF24">
    <property type="entry name" value="ENERGY-COUPLING FACTOR TRANSPORTER ATP-BINDING PROTEIN ECFA1"/>
    <property type="match status" value="1"/>
</dbReference>
<name>A0A4R2S036_9FIRM</name>
<dbReference type="InterPro" id="IPR003439">
    <property type="entry name" value="ABC_transporter-like_ATP-bd"/>
</dbReference>
<keyword evidence="4" id="KW-1003">Cell membrane</keyword>
<reference evidence="10 11" key="1">
    <citation type="submission" date="2019-03" db="EMBL/GenBank/DDBJ databases">
        <title>Genomic Encyclopedia of Type Strains, Phase IV (KMG-IV): sequencing the most valuable type-strain genomes for metagenomic binning, comparative biology and taxonomic classification.</title>
        <authorList>
            <person name="Goeker M."/>
        </authorList>
    </citation>
    <scope>NUCLEOTIDE SEQUENCE [LARGE SCALE GENOMIC DNA]</scope>
    <source>
        <strain evidence="10 11">DSM 11170</strain>
    </source>
</reference>
<comment type="subcellular location">
    <subcellularLocation>
        <location evidence="1">Cell membrane</location>
        <topology evidence="1">Peripheral membrane protein</topology>
    </subcellularLocation>
</comment>
<evidence type="ECO:0000313" key="11">
    <source>
        <dbReference type="Proteomes" id="UP000294813"/>
    </source>
</evidence>
<comment type="similarity">
    <text evidence="2">Belongs to the ABC transporter superfamily.</text>
</comment>
<dbReference type="EMBL" id="SLXT01000003">
    <property type="protein sequence ID" value="TCP68517.1"/>
    <property type="molecule type" value="Genomic_DNA"/>
</dbReference>
<feature type="domain" description="ABC transporter" evidence="9">
    <location>
        <begin position="11"/>
        <end position="244"/>
    </location>
</feature>
<dbReference type="GO" id="GO:0043190">
    <property type="term" value="C:ATP-binding cassette (ABC) transporter complex"/>
    <property type="evidence" value="ECO:0007669"/>
    <property type="project" value="TreeGrafter"/>
</dbReference>
<keyword evidence="6 10" id="KW-0067">ATP-binding</keyword>
<organism evidence="10 11">
    <name type="scientific">Heliophilum fasciatum</name>
    <dbReference type="NCBI Taxonomy" id="35700"/>
    <lineage>
        <taxon>Bacteria</taxon>
        <taxon>Bacillati</taxon>
        <taxon>Bacillota</taxon>
        <taxon>Clostridia</taxon>
        <taxon>Eubacteriales</taxon>
        <taxon>Heliobacteriaceae</taxon>
        <taxon>Heliophilum</taxon>
    </lineage>
</organism>
<dbReference type="InterPro" id="IPR003593">
    <property type="entry name" value="AAA+_ATPase"/>
</dbReference>
<evidence type="ECO:0000313" key="10">
    <source>
        <dbReference type="EMBL" id="TCP68517.1"/>
    </source>
</evidence>
<dbReference type="AlphaFoldDB" id="A0A4R2S036"/>
<evidence type="ECO:0000256" key="4">
    <source>
        <dbReference type="ARBA" id="ARBA00022475"/>
    </source>
</evidence>
<keyword evidence="3" id="KW-0813">Transport</keyword>
<evidence type="ECO:0000256" key="3">
    <source>
        <dbReference type="ARBA" id="ARBA00022448"/>
    </source>
</evidence>
<dbReference type="GO" id="GO:0005524">
    <property type="term" value="F:ATP binding"/>
    <property type="evidence" value="ECO:0007669"/>
    <property type="project" value="UniProtKB-KW"/>
</dbReference>
<dbReference type="Pfam" id="PF00005">
    <property type="entry name" value="ABC_tran"/>
    <property type="match status" value="1"/>
</dbReference>
<evidence type="ECO:0000256" key="6">
    <source>
        <dbReference type="ARBA" id="ARBA00022840"/>
    </source>
</evidence>
<evidence type="ECO:0000256" key="2">
    <source>
        <dbReference type="ARBA" id="ARBA00005417"/>
    </source>
</evidence>
<dbReference type="SMART" id="SM00382">
    <property type="entry name" value="AAA"/>
    <property type="match status" value="1"/>
</dbReference>
<dbReference type="Gene3D" id="3.40.50.300">
    <property type="entry name" value="P-loop containing nucleotide triphosphate hydrolases"/>
    <property type="match status" value="1"/>
</dbReference>
<evidence type="ECO:0000256" key="7">
    <source>
        <dbReference type="ARBA" id="ARBA00022967"/>
    </source>
</evidence>
<dbReference type="RefSeq" id="WP_131918107.1">
    <property type="nucleotide sequence ID" value="NZ_JAOQNU010000003.1"/>
</dbReference>
<proteinExistence type="inferred from homology"/>
<protein>
    <submittedName>
        <fullName evidence="10">Energy-coupling factor transport system ATP-binding protein</fullName>
    </submittedName>
</protein>
<dbReference type="GO" id="GO:0016887">
    <property type="term" value="F:ATP hydrolysis activity"/>
    <property type="evidence" value="ECO:0007669"/>
    <property type="project" value="InterPro"/>
</dbReference>
<keyword evidence="11" id="KW-1185">Reference proteome</keyword>
<dbReference type="CDD" id="cd03225">
    <property type="entry name" value="ABC_cobalt_CbiO_domain1"/>
    <property type="match status" value="1"/>
</dbReference>
<dbReference type="SUPFAM" id="SSF52540">
    <property type="entry name" value="P-loop containing nucleoside triphosphate hydrolases"/>
    <property type="match status" value="1"/>
</dbReference>
<evidence type="ECO:0000259" key="9">
    <source>
        <dbReference type="PROSITE" id="PS50893"/>
    </source>
</evidence>
<keyword evidence="5" id="KW-0547">Nucleotide-binding</keyword>
<evidence type="ECO:0000256" key="5">
    <source>
        <dbReference type="ARBA" id="ARBA00022741"/>
    </source>
</evidence>